<dbReference type="RefSeq" id="WP_345426107.1">
    <property type="nucleotide sequence ID" value="NZ_BAABGT010000099.1"/>
</dbReference>
<dbReference type="Proteomes" id="UP001501598">
    <property type="component" value="Unassembled WGS sequence"/>
</dbReference>
<evidence type="ECO:0000256" key="6">
    <source>
        <dbReference type="SAM" id="Phobius"/>
    </source>
</evidence>
<keyword evidence="8" id="KW-1185">Reference proteome</keyword>
<protein>
    <submittedName>
        <fullName evidence="7">ABC transporter permease</fullName>
    </submittedName>
</protein>
<dbReference type="CDD" id="cd06579">
    <property type="entry name" value="TM_PBP1_transp_AraH_like"/>
    <property type="match status" value="1"/>
</dbReference>
<dbReference type="PANTHER" id="PTHR32196:SF72">
    <property type="entry name" value="RIBOSE IMPORT PERMEASE PROTEIN RBSC"/>
    <property type="match status" value="1"/>
</dbReference>
<evidence type="ECO:0000256" key="2">
    <source>
        <dbReference type="ARBA" id="ARBA00022475"/>
    </source>
</evidence>
<evidence type="ECO:0000313" key="8">
    <source>
        <dbReference type="Proteomes" id="UP001501598"/>
    </source>
</evidence>
<organism evidence="7 8">
    <name type="scientific">Pseudonocardia xishanensis</name>
    <dbReference type="NCBI Taxonomy" id="630995"/>
    <lineage>
        <taxon>Bacteria</taxon>
        <taxon>Bacillati</taxon>
        <taxon>Actinomycetota</taxon>
        <taxon>Actinomycetes</taxon>
        <taxon>Pseudonocardiales</taxon>
        <taxon>Pseudonocardiaceae</taxon>
        <taxon>Pseudonocardia</taxon>
    </lineage>
</organism>
<evidence type="ECO:0000313" key="7">
    <source>
        <dbReference type="EMBL" id="GAA4556991.1"/>
    </source>
</evidence>
<reference evidence="8" key="1">
    <citation type="journal article" date="2019" name="Int. J. Syst. Evol. Microbiol.">
        <title>The Global Catalogue of Microorganisms (GCM) 10K type strain sequencing project: providing services to taxonomists for standard genome sequencing and annotation.</title>
        <authorList>
            <consortium name="The Broad Institute Genomics Platform"/>
            <consortium name="The Broad Institute Genome Sequencing Center for Infectious Disease"/>
            <person name="Wu L."/>
            <person name="Ma J."/>
        </authorList>
    </citation>
    <scope>NUCLEOTIDE SEQUENCE [LARGE SCALE GENOMIC DNA]</scope>
    <source>
        <strain evidence="8">JCM 17906</strain>
    </source>
</reference>
<keyword evidence="3 6" id="KW-0812">Transmembrane</keyword>
<evidence type="ECO:0000256" key="3">
    <source>
        <dbReference type="ARBA" id="ARBA00022692"/>
    </source>
</evidence>
<accession>A0ABP8S125</accession>
<feature type="transmembrane region" description="Helical" evidence="6">
    <location>
        <begin position="46"/>
        <end position="64"/>
    </location>
</feature>
<comment type="subcellular location">
    <subcellularLocation>
        <location evidence="1">Cell membrane</location>
        <topology evidence="1">Multi-pass membrane protein</topology>
    </subcellularLocation>
</comment>
<evidence type="ECO:0000256" key="5">
    <source>
        <dbReference type="ARBA" id="ARBA00023136"/>
    </source>
</evidence>
<keyword evidence="2" id="KW-1003">Cell membrane</keyword>
<feature type="transmembrane region" description="Helical" evidence="6">
    <location>
        <begin position="164"/>
        <end position="184"/>
    </location>
</feature>
<dbReference type="Pfam" id="PF02653">
    <property type="entry name" value="BPD_transp_2"/>
    <property type="match status" value="1"/>
</dbReference>
<dbReference type="InterPro" id="IPR001851">
    <property type="entry name" value="ABC_transp_permease"/>
</dbReference>
<feature type="transmembrane region" description="Helical" evidence="6">
    <location>
        <begin position="247"/>
        <end position="263"/>
    </location>
</feature>
<gene>
    <name evidence="7" type="ORF">GCM10023175_60450</name>
</gene>
<evidence type="ECO:0000256" key="4">
    <source>
        <dbReference type="ARBA" id="ARBA00022989"/>
    </source>
</evidence>
<evidence type="ECO:0000256" key="1">
    <source>
        <dbReference type="ARBA" id="ARBA00004651"/>
    </source>
</evidence>
<keyword evidence="5 6" id="KW-0472">Membrane</keyword>
<dbReference type="PANTHER" id="PTHR32196">
    <property type="entry name" value="ABC TRANSPORTER PERMEASE PROTEIN YPHD-RELATED-RELATED"/>
    <property type="match status" value="1"/>
</dbReference>
<comment type="caution">
    <text evidence="7">The sequence shown here is derived from an EMBL/GenBank/DDBJ whole genome shotgun (WGS) entry which is preliminary data.</text>
</comment>
<feature type="transmembrane region" description="Helical" evidence="6">
    <location>
        <begin position="71"/>
        <end position="89"/>
    </location>
</feature>
<feature type="transmembrane region" description="Helical" evidence="6">
    <location>
        <begin position="95"/>
        <end position="118"/>
    </location>
</feature>
<dbReference type="EMBL" id="BAABGT010000099">
    <property type="protein sequence ID" value="GAA4556991.1"/>
    <property type="molecule type" value="Genomic_DNA"/>
</dbReference>
<feature type="transmembrane region" description="Helical" evidence="6">
    <location>
        <begin position="215"/>
        <end position="235"/>
    </location>
</feature>
<proteinExistence type="predicted"/>
<feature type="transmembrane region" description="Helical" evidence="6">
    <location>
        <begin position="125"/>
        <end position="144"/>
    </location>
</feature>
<feature type="transmembrane region" description="Helical" evidence="6">
    <location>
        <begin position="12"/>
        <end position="34"/>
    </location>
</feature>
<name>A0ABP8S125_9PSEU</name>
<sequence length="330" mass="32312">MSGGLSGLVARIPTRFAGVWMLTAALFAVSAVAVPGSVTGAALQSMLPFAAILAVATIGQTLVVQQGGIDLSPAGVVSLTCVLVVQVSGGSDAGLPVALVVALGCAAGTGAVTGIAITLLGVNPLVATLAVNALLTGVVLFVTGGNMSASTPAALTAFVGHRVLGVQVVVWVAVLVVGATAWAVSRTVAGRRFAVVGAGREAAHAMGLPVRRVEAGTYVCAALAYGAAGVLLAGFLGRPGVYQGDDYLLSTIAAVAIGGTALGGGRGSVVASAAGALFLTQLGQVVLGTGAPTAVQYLIQAGVIVLGIGLRGRVPLARVVGARLRRPQLQ</sequence>
<keyword evidence="4 6" id="KW-1133">Transmembrane helix</keyword>